<dbReference type="InParanoid" id="B4D167"/>
<feature type="transmembrane region" description="Helical" evidence="1">
    <location>
        <begin position="223"/>
        <end position="244"/>
    </location>
</feature>
<feature type="transmembrane region" description="Helical" evidence="1">
    <location>
        <begin position="309"/>
        <end position="330"/>
    </location>
</feature>
<accession>B4D167</accession>
<keyword evidence="1" id="KW-0472">Membrane</keyword>
<comment type="caution">
    <text evidence="2">The sequence shown here is derived from an EMBL/GenBank/DDBJ whole genome shotgun (WGS) entry which is preliminary data.</text>
</comment>
<evidence type="ECO:0000313" key="2">
    <source>
        <dbReference type="EMBL" id="EDY20079.1"/>
    </source>
</evidence>
<feature type="transmembrane region" description="Helical" evidence="1">
    <location>
        <begin position="265"/>
        <end position="286"/>
    </location>
</feature>
<feature type="transmembrane region" description="Helical" evidence="1">
    <location>
        <begin position="386"/>
        <end position="405"/>
    </location>
</feature>
<evidence type="ECO:0000256" key="1">
    <source>
        <dbReference type="SAM" id="Phobius"/>
    </source>
</evidence>
<dbReference type="AlphaFoldDB" id="B4D167"/>
<sequence length="432" mass="49111">MSVPVAYVPPAIPLQWLLLGAFVGYLVVMFTNPVRTSLRDGLRCVRRYKVMWLTLGCFGFAYALFQLALRYYFFCVLPPADRPTFVWMREGWRDPNFWLHGSPESLWYLPPHALHFVTHENALPTLESVAGIFNLLVVTFPLSALAAVLFLINWDGHHGVLWRALHKRFRFWGIAVHGGIIICALAALTKPFLYAAPQILHLQQAASLIWFQWAPVVDWLSFLFEYLVGVCIQIGLALVAYCWVRGLTFTQQHLIDFAIRRFSYVVRWALVVMLLSSLCIHLPLILENFDAFQGMFPRDHGAIDLRLRLARGALTVILLLFSAMQITLTFHSESLSKAVHDHLRFLSKHWWSFGWFVVVAGVHFYLTLILLNLVELGLGDGTSLGIAWGLIMPWINAFVAAWLLASWVCYYKHGDAAPATSPRGSVEQGVLF</sequence>
<proteinExistence type="predicted"/>
<feature type="transmembrane region" description="Helical" evidence="1">
    <location>
        <begin position="171"/>
        <end position="188"/>
    </location>
</feature>
<organism evidence="2 3">
    <name type="scientific">Chthoniobacter flavus Ellin428</name>
    <dbReference type="NCBI Taxonomy" id="497964"/>
    <lineage>
        <taxon>Bacteria</taxon>
        <taxon>Pseudomonadati</taxon>
        <taxon>Verrucomicrobiota</taxon>
        <taxon>Spartobacteria</taxon>
        <taxon>Chthoniobacterales</taxon>
        <taxon>Chthoniobacteraceae</taxon>
        <taxon>Chthoniobacter</taxon>
    </lineage>
</organism>
<evidence type="ECO:0000313" key="3">
    <source>
        <dbReference type="Proteomes" id="UP000005824"/>
    </source>
</evidence>
<feature type="transmembrane region" description="Helical" evidence="1">
    <location>
        <begin position="350"/>
        <end position="374"/>
    </location>
</feature>
<reference evidence="2 3" key="1">
    <citation type="journal article" date="2011" name="J. Bacteriol.">
        <title>Genome sequence of Chthoniobacter flavus Ellin428, an aerobic heterotrophic soil bacterium.</title>
        <authorList>
            <person name="Kant R."/>
            <person name="van Passel M.W."/>
            <person name="Palva A."/>
            <person name="Lucas S."/>
            <person name="Lapidus A."/>
            <person name="Glavina Del Rio T."/>
            <person name="Dalin E."/>
            <person name="Tice H."/>
            <person name="Bruce D."/>
            <person name="Goodwin L."/>
            <person name="Pitluck S."/>
            <person name="Larimer F.W."/>
            <person name="Land M.L."/>
            <person name="Hauser L."/>
            <person name="Sangwan P."/>
            <person name="de Vos W.M."/>
            <person name="Janssen P.H."/>
            <person name="Smidt H."/>
        </authorList>
    </citation>
    <scope>NUCLEOTIDE SEQUENCE [LARGE SCALE GENOMIC DNA]</scope>
    <source>
        <strain evidence="2 3">Ellin428</strain>
    </source>
</reference>
<protein>
    <submittedName>
        <fullName evidence="2">Uncharacterized protein</fullName>
    </submittedName>
</protein>
<keyword evidence="1" id="KW-1133">Transmembrane helix</keyword>
<keyword evidence="3" id="KW-1185">Reference proteome</keyword>
<feature type="transmembrane region" description="Helical" evidence="1">
    <location>
        <begin position="129"/>
        <end position="151"/>
    </location>
</feature>
<feature type="transmembrane region" description="Helical" evidence="1">
    <location>
        <begin position="50"/>
        <end position="73"/>
    </location>
</feature>
<feature type="transmembrane region" description="Helical" evidence="1">
    <location>
        <begin position="12"/>
        <end position="30"/>
    </location>
</feature>
<gene>
    <name evidence="2" type="ORF">CfE428DRAFT_2668</name>
</gene>
<keyword evidence="1" id="KW-0812">Transmembrane</keyword>
<dbReference type="Proteomes" id="UP000005824">
    <property type="component" value="Unassembled WGS sequence"/>
</dbReference>
<dbReference type="STRING" id="497964.CfE428DRAFT_2668"/>
<dbReference type="RefSeq" id="WP_006979993.1">
    <property type="nucleotide sequence ID" value="NZ_ABVL01000006.1"/>
</dbReference>
<dbReference type="EMBL" id="ABVL01000006">
    <property type="protein sequence ID" value="EDY20079.1"/>
    <property type="molecule type" value="Genomic_DNA"/>
</dbReference>
<name>B4D167_9BACT</name>